<feature type="transmembrane region" description="Helical" evidence="2">
    <location>
        <begin position="387"/>
        <end position="406"/>
    </location>
</feature>
<feature type="transmembrane region" description="Helical" evidence="2">
    <location>
        <begin position="90"/>
        <end position="108"/>
    </location>
</feature>
<feature type="transmembrane region" description="Helical" evidence="2">
    <location>
        <begin position="36"/>
        <end position="59"/>
    </location>
</feature>
<keyword evidence="2" id="KW-0812">Transmembrane</keyword>
<keyword evidence="2" id="KW-1133">Transmembrane helix</keyword>
<evidence type="ECO:0000256" key="1">
    <source>
        <dbReference type="SAM" id="MobiDB-lite"/>
    </source>
</evidence>
<feature type="transmembrane region" description="Helical" evidence="2">
    <location>
        <begin position="359"/>
        <end position="381"/>
    </location>
</feature>
<reference evidence="3" key="2">
    <citation type="submission" date="2020-09" db="EMBL/GenBank/DDBJ databases">
        <authorList>
            <person name="Sun Q."/>
            <person name="Zhou Y."/>
        </authorList>
    </citation>
    <scope>NUCLEOTIDE SEQUENCE</scope>
    <source>
        <strain evidence="3">CGMCC 4.3508</strain>
    </source>
</reference>
<feature type="transmembrane region" description="Helical" evidence="2">
    <location>
        <begin position="161"/>
        <end position="180"/>
    </location>
</feature>
<dbReference type="EMBL" id="BMMH01000002">
    <property type="protein sequence ID" value="GGL02091.1"/>
    <property type="molecule type" value="Genomic_DNA"/>
</dbReference>
<name>A0A917RD70_9NOCA</name>
<keyword evidence="2" id="KW-0472">Membrane</keyword>
<evidence type="ECO:0000256" key="2">
    <source>
        <dbReference type="SAM" id="Phobius"/>
    </source>
</evidence>
<feature type="transmembrane region" description="Helical" evidence="2">
    <location>
        <begin position="12"/>
        <end position="29"/>
    </location>
</feature>
<feature type="transmembrane region" description="Helical" evidence="2">
    <location>
        <begin position="418"/>
        <end position="437"/>
    </location>
</feature>
<feature type="transmembrane region" description="Helical" evidence="2">
    <location>
        <begin position="129"/>
        <end position="149"/>
    </location>
</feature>
<gene>
    <name evidence="3" type="ORF">GCM10011588_16080</name>
</gene>
<evidence type="ECO:0008006" key="5">
    <source>
        <dbReference type="Google" id="ProtNLM"/>
    </source>
</evidence>
<dbReference type="RefSeq" id="WP_189094117.1">
    <property type="nucleotide sequence ID" value="NZ_BMMH01000002.1"/>
</dbReference>
<organism evidence="3 4">
    <name type="scientific">Nocardia jinanensis</name>
    <dbReference type="NCBI Taxonomy" id="382504"/>
    <lineage>
        <taxon>Bacteria</taxon>
        <taxon>Bacillati</taxon>
        <taxon>Actinomycetota</taxon>
        <taxon>Actinomycetes</taxon>
        <taxon>Mycobacteriales</taxon>
        <taxon>Nocardiaceae</taxon>
        <taxon>Nocardia</taxon>
    </lineage>
</organism>
<proteinExistence type="predicted"/>
<reference evidence="3" key="1">
    <citation type="journal article" date="2014" name="Int. J. Syst. Evol. Microbiol.">
        <title>Complete genome sequence of Corynebacterium casei LMG S-19264T (=DSM 44701T), isolated from a smear-ripened cheese.</title>
        <authorList>
            <consortium name="US DOE Joint Genome Institute (JGI-PGF)"/>
            <person name="Walter F."/>
            <person name="Albersmeier A."/>
            <person name="Kalinowski J."/>
            <person name="Ruckert C."/>
        </authorList>
    </citation>
    <scope>NUCLEOTIDE SEQUENCE</scope>
    <source>
        <strain evidence="3">CGMCC 4.3508</strain>
    </source>
</reference>
<dbReference type="Proteomes" id="UP000638263">
    <property type="component" value="Unassembled WGS sequence"/>
</dbReference>
<feature type="region of interest" description="Disordered" evidence="1">
    <location>
        <begin position="443"/>
        <end position="473"/>
    </location>
</feature>
<dbReference type="AlphaFoldDB" id="A0A917RD70"/>
<accession>A0A917RD70</accession>
<evidence type="ECO:0000313" key="3">
    <source>
        <dbReference type="EMBL" id="GGL02091.1"/>
    </source>
</evidence>
<sequence length="473" mass="49683">MLIPDLITSNGPLLVVVAALAALVVAALFTHGVLRVLLIAQAVYWAMSYVARPVILLIVRPEPRFGDNIADPRLADIGYDVGIEAALRPVAFGLTVYALIVLGFVLWTRRRPRPGRAPLAGDPDLIGTLWVLYVLGTFARLLSVASGAAGQAGDVQSASPVLSLLTMPAILGAVGLIVFARPPRQSGTIAVLGVLMAGELWWTTATESKTPILGAALAVAVRFALTGWTRAKVLGIGAVSVTGIAGFDWLQSLKTSPYLRAEAAAVDGAYPEGVRPFLSLLRRFDLLEAATDAYYVGPDSWLSPGEVLGHLARSMVPAQLLAEEKLHAGTAWASEVRGASVDMSQVSVSLAEGNISEGYVIGGLPGVVVGVAFTAIVLVGWARSLYAHHLVPVLFGIALIEVPVVFERGMLGSAETLGKYLQVVILAWLVRLAVGYWRRAHGPPGPSGELDRDLPTGPAAEPVGASVGSEGRQ</sequence>
<keyword evidence="4" id="KW-1185">Reference proteome</keyword>
<evidence type="ECO:0000313" key="4">
    <source>
        <dbReference type="Proteomes" id="UP000638263"/>
    </source>
</evidence>
<protein>
    <recommendedName>
        <fullName evidence="5">O-antigen polysaccharide polymerase Wzy</fullName>
    </recommendedName>
</protein>
<comment type="caution">
    <text evidence="3">The sequence shown here is derived from an EMBL/GenBank/DDBJ whole genome shotgun (WGS) entry which is preliminary data.</text>
</comment>